<dbReference type="Gene3D" id="2.60.120.10">
    <property type="entry name" value="Jelly Rolls"/>
    <property type="match status" value="1"/>
</dbReference>
<dbReference type="Proteomes" id="UP000292884">
    <property type="component" value="Unassembled WGS sequence"/>
</dbReference>
<organism evidence="2 3">
    <name type="scientific">Pedobacter frigiditerrae</name>
    <dbReference type="NCBI Taxonomy" id="2530452"/>
    <lineage>
        <taxon>Bacteria</taxon>
        <taxon>Pseudomonadati</taxon>
        <taxon>Bacteroidota</taxon>
        <taxon>Sphingobacteriia</taxon>
        <taxon>Sphingobacteriales</taxon>
        <taxon>Sphingobacteriaceae</taxon>
        <taxon>Pedobacter</taxon>
    </lineage>
</organism>
<evidence type="ECO:0000313" key="2">
    <source>
        <dbReference type="EMBL" id="TCC88638.1"/>
    </source>
</evidence>
<dbReference type="InterPro" id="IPR018490">
    <property type="entry name" value="cNMP-bd_dom_sf"/>
</dbReference>
<dbReference type="CDD" id="cd00038">
    <property type="entry name" value="CAP_ED"/>
    <property type="match status" value="1"/>
</dbReference>
<dbReference type="InterPro" id="IPR000595">
    <property type="entry name" value="cNMP-bd_dom"/>
</dbReference>
<accession>A0A4R0MP86</accession>
<protein>
    <submittedName>
        <fullName evidence="2">Crp/Fnr family transcriptional regulator</fullName>
    </submittedName>
</protein>
<dbReference type="RefSeq" id="WP_131554692.1">
    <property type="nucleotide sequence ID" value="NZ_SJSK01000005.1"/>
</dbReference>
<evidence type="ECO:0000313" key="3">
    <source>
        <dbReference type="Proteomes" id="UP000292884"/>
    </source>
</evidence>
<dbReference type="InterPro" id="IPR014710">
    <property type="entry name" value="RmlC-like_jellyroll"/>
</dbReference>
<comment type="caution">
    <text evidence="2">The sequence shown here is derived from an EMBL/GenBank/DDBJ whole genome shotgun (WGS) entry which is preliminary data.</text>
</comment>
<evidence type="ECO:0000259" key="1">
    <source>
        <dbReference type="Pfam" id="PF00027"/>
    </source>
</evidence>
<keyword evidence="3" id="KW-1185">Reference proteome</keyword>
<dbReference type="OrthoDB" id="948610at2"/>
<dbReference type="AlphaFoldDB" id="A0A4R0MP86"/>
<feature type="domain" description="Cyclic nucleotide-binding" evidence="1">
    <location>
        <begin position="35"/>
        <end position="120"/>
    </location>
</feature>
<dbReference type="EMBL" id="SJSK01000005">
    <property type="protein sequence ID" value="TCC88638.1"/>
    <property type="molecule type" value="Genomic_DNA"/>
</dbReference>
<sequence length="210" mass="24644">METTNDTNYLLQVLGSITPLPAPFQERITEQTLTETFKAKEILLHPGETARRIYFVKEGFLRAYFLDQNGHEHTTWFVSAGDLMISVYSFFSQRPAEEYIEVLQEATLQSLTWHQLQSYYADFREGNLIGRIMTERYYILSEERSIFLRTQSPEQRYQALLQRHPNIEQLTTIQNIASHLSMTRETLSRLRSKLLRSNQQSQKTSQKTTP</sequence>
<name>A0A4R0MP86_9SPHI</name>
<dbReference type="Pfam" id="PF00027">
    <property type="entry name" value="cNMP_binding"/>
    <property type="match status" value="1"/>
</dbReference>
<dbReference type="SUPFAM" id="SSF51206">
    <property type="entry name" value="cAMP-binding domain-like"/>
    <property type="match status" value="1"/>
</dbReference>
<reference evidence="2 3" key="1">
    <citation type="submission" date="2019-02" db="EMBL/GenBank/DDBJ databases">
        <title>Pedobacter sp. RP-1-13 sp. nov., isolated from Arctic soil.</title>
        <authorList>
            <person name="Dahal R.H."/>
        </authorList>
    </citation>
    <scope>NUCLEOTIDE SEQUENCE [LARGE SCALE GENOMIC DNA]</scope>
    <source>
        <strain evidence="2 3">RP-1-13</strain>
    </source>
</reference>
<gene>
    <name evidence="2" type="ORF">EZ428_18550</name>
</gene>
<proteinExistence type="predicted"/>